<keyword evidence="4" id="KW-1185">Reference proteome</keyword>
<organism evidence="3 4">
    <name type="scientific">Striga asiatica</name>
    <name type="common">Asiatic witchweed</name>
    <name type="synonym">Buchnera asiatica</name>
    <dbReference type="NCBI Taxonomy" id="4170"/>
    <lineage>
        <taxon>Eukaryota</taxon>
        <taxon>Viridiplantae</taxon>
        <taxon>Streptophyta</taxon>
        <taxon>Embryophyta</taxon>
        <taxon>Tracheophyta</taxon>
        <taxon>Spermatophyta</taxon>
        <taxon>Magnoliopsida</taxon>
        <taxon>eudicotyledons</taxon>
        <taxon>Gunneridae</taxon>
        <taxon>Pentapetalae</taxon>
        <taxon>asterids</taxon>
        <taxon>lamiids</taxon>
        <taxon>Lamiales</taxon>
        <taxon>Orobanchaceae</taxon>
        <taxon>Buchnereae</taxon>
        <taxon>Striga</taxon>
    </lineage>
</organism>
<dbReference type="AlphaFoldDB" id="A0A5A7PUB8"/>
<evidence type="ECO:0000256" key="1">
    <source>
        <dbReference type="SAM" id="MobiDB-lite"/>
    </source>
</evidence>
<feature type="region of interest" description="Disordered" evidence="1">
    <location>
        <begin position="44"/>
        <end position="109"/>
    </location>
</feature>
<feature type="region of interest" description="Disordered" evidence="1">
    <location>
        <begin position="339"/>
        <end position="360"/>
    </location>
</feature>
<feature type="region of interest" description="Disordered" evidence="1">
    <location>
        <begin position="125"/>
        <end position="183"/>
    </location>
</feature>
<feature type="region of interest" description="Disordered" evidence="1">
    <location>
        <begin position="210"/>
        <end position="265"/>
    </location>
</feature>
<evidence type="ECO:0000256" key="2">
    <source>
        <dbReference type="SAM" id="SignalP"/>
    </source>
</evidence>
<reference evidence="4" key="1">
    <citation type="journal article" date="2019" name="Curr. Biol.">
        <title>Genome Sequence of Striga asiatica Provides Insight into the Evolution of Plant Parasitism.</title>
        <authorList>
            <person name="Yoshida S."/>
            <person name="Kim S."/>
            <person name="Wafula E.K."/>
            <person name="Tanskanen J."/>
            <person name="Kim Y.M."/>
            <person name="Honaas L."/>
            <person name="Yang Z."/>
            <person name="Spallek T."/>
            <person name="Conn C.E."/>
            <person name="Ichihashi Y."/>
            <person name="Cheong K."/>
            <person name="Cui S."/>
            <person name="Der J.P."/>
            <person name="Gundlach H."/>
            <person name="Jiao Y."/>
            <person name="Hori C."/>
            <person name="Ishida J.K."/>
            <person name="Kasahara H."/>
            <person name="Kiba T."/>
            <person name="Kim M.S."/>
            <person name="Koo N."/>
            <person name="Laohavisit A."/>
            <person name="Lee Y.H."/>
            <person name="Lumba S."/>
            <person name="McCourt P."/>
            <person name="Mortimer J.C."/>
            <person name="Mutuku J.M."/>
            <person name="Nomura T."/>
            <person name="Sasaki-Sekimoto Y."/>
            <person name="Seto Y."/>
            <person name="Wang Y."/>
            <person name="Wakatake T."/>
            <person name="Sakakibara H."/>
            <person name="Demura T."/>
            <person name="Yamaguchi S."/>
            <person name="Yoneyama K."/>
            <person name="Manabe R.I."/>
            <person name="Nelson D.C."/>
            <person name="Schulman A.H."/>
            <person name="Timko M.P."/>
            <person name="dePamphilis C.W."/>
            <person name="Choi D."/>
            <person name="Shirasu K."/>
        </authorList>
    </citation>
    <scope>NUCLEOTIDE SEQUENCE [LARGE SCALE GENOMIC DNA]</scope>
    <source>
        <strain evidence="4">cv. UVA1</strain>
    </source>
</reference>
<name>A0A5A7PUB8_STRAF</name>
<evidence type="ECO:0000313" key="3">
    <source>
        <dbReference type="EMBL" id="GER36429.1"/>
    </source>
</evidence>
<evidence type="ECO:0000313" key="4">
    <source>
        <dbReference type="Proteomes" id="UP000325081"/>
    </source>
</evidence>
<sequence length="360" mass="42493">MASQAKIPHFPLFLCLLLTLAITSQATTQIKNFNKVSRENFNKQASEQATLPKDTTTTTTTTATPLDSNEPEYGLYSQKRSDPEANSNDEFYGDRQFEVDNSRFPTRSDDNALRKMQYDQWNQHQLEKQQQKLKAQSQDSAEGQVYKRTSYKTTPDSLNRNDQQEYEEEEEDDDNNNNNNAYDNEKFDDIALRDWQFAQWNKYQLEKRQQKLNAQSQDSERQAYRRTSFKTTPDSWNWNNDQQDSESSNAEKQATTDDRRWGNNNYKYGYRAEEYDQKNHLTDSNINSYEQQQQPWKYENVNTKQKKGLSKEERSAMAQGMSDTRRLRGGKYYYDIENDKYGEDHPFTKLNSFNANEEEP</sequence>
<protein>
    <submittedName>
        <fullName evidence="3">ROX1 homologue</fullName>
    </submittedName>
</protein>
<dbReference type="OrthoDB" id="907305at2759"/>
<comment type="caution">
    <text evidence="3">The sequence shown here is derived from an EMBL/GenBank/DDBJ whole genome shotgun (WGS) entry which is preliminary data.</text>
</comment>
<keyword evidence="2" id="KW-0732">Signal</keyword>
<feature type="chain" id="PRO_5022796187" evidence="2">
    <location>
        <begin position="27"/>
        <end position="360"/>
    </location>
</feature>
<feature type="region of interest" description="Disordered" evidence="1">
    <location>
        <begin position="303"/>
        <end position="323"/>
    </location>
</feature>
<dbReference type="InterPro" id="IPR040290">
    <property type="entry name" value="Prot_E6-like"/>
</dbReference>
<dbReference type="EMBL" id="BKCP01005183">
    <property type="protein sequence ID" value="GER36429.1"/>
    <property type="molecule type" value="Genomic_DNA"/>
</dbReference>
<dbReference type="PANTHER" id="PTHR35274:SF2">
    <property type="entry name" value="E6-LIKE PROTEIN"/>
    <property type="match status" value="1"/>
</dbReference>
<accession>A0A5A7PUB8</accession>
<feature type="compositionally biased region" description="Low complexity" evidence="1">
    <location>
        <begin position="55"/>
        <end position="64"/>
    </location>
</feature>
<feature type="compositionally biased region" description="Acidic residues" evidence="1">
    <location>
        <begin position="164"/>
        <end position="175"/>
    </location>
</feature>
<feature type="compositionally biased region" description="Polar residues" evidence="1">
    <location>
        <begin position="229"/>
        <end position="253"/>
    </location>
</feature>
<feature type="signal peptide" evidence="2">
    <location>
        <begin position="1"/>
        <end position="26"/>
    </location>
</feature>
<gene>
    <name evidence="3" type="ORF">STAS_12757</name>
</gene>
<feature type="compositionally biased region" description="Polar residues" evidence="1">
    <location>
        <begin position="349"/>
        <end position="360"/>
    </location>
</feature>
<feature type="compositionally biased region" description="Basic and acidic residues" evidence="1">
    <location>
        <begin position="92"/>
        <end position="109"/>
    </location>
</feature>
<feature type="compositionally biased region" description="Polar residues" evidence="1">
    <location>
        <begin position="151"/>
        <end position="160"/>
    </location>
</feature>
<dbReference type="Proteomes" id="UP000325081">
    <property type="component" value="Unassembled WGS sequence"/>
</dbReference>
<dbReference type="PANTHER" id="PTHR35274">
    <property type="entry name" value="E6-LIKE PROTEIN"/>
    <property type="match status" value="1"/>
</dbReference>
<proteinExistence type="predicted"/>